<dbReference type="InterPro" id="IPR052026">
    <property type="entry name" value="ExeA_AAA_ATPase_DNA-bind"/>
</dbReference>
<evidence type="ECO:0000313" key="2">
    <source>
        <dbReference type="EMBL" id="QAT17742.1"/>
    </source>
</evidence>
<sequence>MSYYQILGLEKEPFSTSPDPDFFYQSQEHQAALTRLMIEIRLRRGLSVILGDVGTGKTTLSRKMFQMLKLRDDMIFFMVLDPTFETEEVFLESLIRTFQIQMDAPPGSVLNMKETIKKYLFQKAIQDNKTVILLIDEAQKLNPSSLEILRVLLNYETNEYKLLQLVLLAQLELLPKIREMKNLMDRISMKYIINPLDDVETKEMIEFRIRQAGYRSHLPLFKEDAIAEIYQHTQGYPRKISMLCHNALKTLVMDNKIVVDKDVVRKVAAQSAF</sequence>
<dbReference type="AlphaFoldDB" id="A0A410P6L6"/>
<evidence type="ECO:0000259" key="1">
    <source>
        <dbReference type="SMART" id="SM00382"/>
    </source>
</evidence>
<dbReference type="PANTHER" id="PTHR35894:SF1">
    <property type="entry name" value="PHOSPHORIBULOKINASE _ URIDINE KINASE FAMILY"/>
    <property type="match status" value="1"/>
</dbReference>
<reference evidence="2 3" key="1">
    <citation type="submission" date="2017-01" db="EMBL/GenBank/DDBJ databases">
        <title>First insights into the biology of 'candidatus Vampirococcus archaeovorus'.</title>
        <authorList>
            <person name="Kizina J."/>
            <person name="Jordan S."/>
            <person name="Stueber K."/>
            <person name="Reinhardt R."/>
            <person name="Harder J."/>
        </authorList>
    </citation>
    <scope>NUCLEOTIDE SEQUENCE [LARGE SCALE GENOMIC DNA]</scope>
    <source>
        <strain evidence="2 3">LiM</strain>
    </source>
</reference>
<proteinExistence type="predicted"/>
<dbReference type="Gene3D" id="3.40.50.300">
    <property type="entry name" value="P-loop containing nucleotide triphosphate hydrolases"/>
    <property type="match status" value="1"/>
</dbReference>
<dbReference type="SMART" id="SM00382">
    <property type="entry name" value="AAA"/>
    <property type="match status" value="1"/>
</dbReference>
<feature type="domain" description="AAA+ ATPase" evidence="1">
    <location>
        <begin position="43"/>
        <end position="198"/>
    </location>
</feature>
<accession>A0A410P6L6</accession>
<dbReference type="OrthoDB" id="9779230at2"/>
<dbReference type="InterPro" id="IPR003593">
    <property type="entry name" value="AAA+_ATPase"/>
</dbReference>
<evidence type="ECO:0000313" key="3">
    <source>
        <dbReference type="Proteomes" id="UP000287243"/>
    </source>
</evidence>
<dbReference type="GO" id="GO:0016887">
    <property type="term" value="F:ATP hydrolysis activity"/>
    <property type="evidence" value="ECO:0007669"/>
    <property type="project" value="InterPro"/>
</dbReference>
<organism evidence="2 3">
    <name type="scientific">Velamenicoccus archaeovorus</name>
    <dbReference type="NCBI Taxonomy" id="1930593"/>
    <lineage>
        <taxon>Bacteria</taxon>
        <taxon>Pseudomonadati</taxon>
        <taxon>Candidatus Omnitrophota</taxon>
        <taxon>Candidatus Velamenicoccus</taxon>
    </lineage>
</organism>
<dbReference type="RefSeq" id="WP_128700707.1">
    <property type="nucleotide sequence ID" value="NZ_CP019384.1"/>
</dbReference>
<dbReference type="EMBL" id="CP019384">
    <property type="protein sequence ID" value="QAT17742.1"/>
    <property type="molecule type" value="Genomic_DNA"/>
</dbReference>
<gene>
    <name evidence="2" type="ORF">BU251_08420</name>
</gene>
<keyword evidence="3" id="KW-1185">Reference proteome</keyword>
<dbReference type="InterPro" id="IPR027417">
    <property type="entry name" value="P-loop_NTPase"/>
</dbReference>
<protein>
    <recommendedName>
        <fullName evidence="1">AAA+ ATPase domain-containing protein</fullName>
    </recommendedName>
</protein>
<dbReference type="PANTHER" id="PTHR35894">
    <property type="entry name" value="GENERAL SECRETION PATHWAY PROTEIN A-RELATED"/>
    <property type="match status" value="1"/>
</dbReference>
<dbReference type="InterPro" id="IPR049945">
    <property type="entry name" value="AAA_22"/>
</dbReference>
<dbReference type="Proteomes" id="UP000287243">
    <property type="component" value="Chromosome"/>
</dbReference>
<dbReference type="KEGG" id="vai:BU251_08420"/>
<name>A0A410P6L6_VELA1</name>
<dbReference type="SUPFAM" id="SSF52540">
    <property type="entry name" value="P-loop containing nucleoside triphosphate hydrolases"/>
    <property type="match status" value="1"/>
</dbReference>
<dbReference type="Pfam" id="PF13401">
    <property type="entry name" value="AAA_22"/>
    <property type="match status" value="1"/>
</dbReference>